<evidence type="ECO:0000313" key="3">
    <source>
        <dbReference type="EMBL" id="CAF3966847.1"/>
    </source>
</evidence>
<sequence>MSQTSLNQNSWTLLPQHSPIPNGLANLSLVGQPTFLPPQILPSSQVQMLSPILMNKPTRYHVPRINQHNLDDIPTEYRSMLAINYPPRSDDDLDGWFTYFQYEVAIYRQAMRRIILDVMQFRHQHKILVSANMDLQSKIDNYDKKKRVLYQLFEGDKLDKEKIREIFGRLNGKITVQANELRTQEVKLKTYEKELTRKQELRIQYDQLVHKSQSLEKEIRITKERVDRADTLEDTMRYQERVIEKLQAMISNYMRQKRSDGTINDIDRTLLTEHAALGVETKRFRYQGAQQGQSTVLVNNSQQDLVTQTQARQIELEQQNQAFQKELDDLGAEFDEKAELWKREKAELLNHIDSIDKPEHADPDAE</sequence>
<evidence type="ECO:0000313" key="2">
    <source>
        <dbReference type="EMBL" id="CAF0950551.1"/>
    </source>
</evidence>
<dbReference type="Proteomes" id="UP000663860">
    <property type="component" value="Unassembled WGS sequence"/>
</dbReference>
<dbReference type="InterPro" id="IPR039889">
    <property type="entry name" value="CCD33"/>
</dbReference>
<evidence type="ECO:0000256" key="1">
    <source>
        <dbReference type="SAM" id="Coils"/>
    </source>
</evidence>
<proteinExistence type="predicted"/>
<accession>A0A814D7P6</accession>
<dbReference type="Proteomes" id="UP000663868">
    <property type="component" value="Unassembled WGS sequence"/>
</dbReference>
<dbReference type="PANTHER" id="PTHR21623">
    <property type="entry name" value="SPERIOLIN-BINDING FACTOR"/>
    <property type="match status" value="1"/>
</dbReference>
<feature type="coiled-coil region" evidence="1">
    <location>
        <begin position="306"/>
        <end position="333"/>
    </location>
</feature>
<organism evidence="2 4">
    <name type="scientific">Adineta steineri</name>
    <dbReference type="NCBI Taxonomy" id="433720"/>
    <lineage>
        <taxon>Eukaryota</taxon>
        <taxon>Metazoa</taxon>
        <taxon>Spiralia</taxon>
        <taxon>Gnathifera</taxon>
        <taxon>Rotifera</taxon>
        <taxon>Eurotatoria</taxon>
        <taxon>Bdelloidea</taxon>
        <taxon>Adinetida</taxon>
        <taxon>Adinetidae</taxon>
        <taxon>Adineta</taxon>
    </lineage>
</organism>
<name>A0A814D7P6_9BILA</name>
<protein>
    <submittedName>
        <fullName evidence="2">Uncharacterized protein</fullName>
    </submittedName>
</protein>
<dbReference type="EMBL" id="CAJOBB010002412">
    <property type="protein sequence ID" value="CAF3966847.1"/>
    <property type="molecule type" value="Genomic_DNA"/>
</dbReference>
<feature type="coiled-coil region" evidence="1">
    <location>
        <begin position="181"/>
        <end position="249"/>
    </location>
</feature>
<dbReference type="GO" id="GO:0005777">
    <property type="term" value="C:peroxisome"/>
    <property type="evidence" value="ECO:0007669"/>
    <property type="project" value="TreeGrafter"/>
</dbReference>
<dbReference type="AlphaFoldDB" id="A0A814D7P6"/>
<comment type="caution">
    <text evidence="2">The sequence shown here is derived from an EMBL/GenBank/DDBJ whole genome shotgun (WGS) entry which is preliminary data.</text>
</comment>
<keyword evidence="1" id="KW-0175">Coiled coil</keyword>
<dbReference type="EMBL" id="CAJNOE010000127">
    <property type="protein sequence ID" value="CAF0950551.1"/>
    <property type="molecule type" value="Genomic_DNA"/>
</dbReference>
<gene>
    <name evidence="2" type="ORF">IZO911_LOCUS14972</name>
    <name evidence="3" type="ORF">KXQ929_LOCUS26533</name>
</gene>
<dbReference type="PANTHER" id="PTHR21623:SF2">
    <property type="entry name" value="COILED-COIL DOMAIN-CONTAINING PROTEIN 33"/>
    <property type="match status" value="1"/>
</dbReference>
<evidence type="ECO:0000313" key="4">
    <source>
        <dbReference type="Proteomes" id="UP000663860"/>
    </source>
</evidence>
<reference evidence="2" key="1">
    <citation type="submission" date="2021-02" db="EMBL/GenBank/DDBJ databases">
        <authorList>
            <person name="Nowell W R."/>
        </authorList>
    </citation>
    <scope>NUCLEOTIDE SEQUENCE</scope>
</reference>